<reference evidence="1 2" key="1">
    <citation type="submission" date="2024-01" db="EMBL/GenBank/DDBJ databases">
        <title>Unpublished Manusciprt.</title>
        <authorList>
            <person name="Duman M."/>
            <person name="Valdes E.G."/>
            <person name="Ajmi N."/>
            <person name="Altun S."/>
            <person name="Saticioglu I.B."/>
        </authorList>
    </citation>
    <scope>NUCLEOTIDE SEQUENCE [LARGE SCALE GENOMIC DNA]</scope>
    <source>
        <strain evidence="1 2">120P</strain>
    </source>
</reference>
<accession>A0AB35WRA8</accession>
<dbReference type="RefSeq" id="WP_330079584.1">
    <property type="nucleotide sequence ID" value="NZ_JAZDCU010000006.1"/>
</dbReference>
<protein>
    <recommendedName>
        <fullName evidence="3">TniQ protein</fullName>
    </recommendedName>
</protein>
<organism evidence="1 2">
    <name type="scientific">Pseudomonas auratipiscis</name>
    <dbReference type="NCBI Taxonomy" id="3115853"/>
    <lineage>
        <taxon>Bacteria</taxon>
        <taxon>Pseudomonadati</taxon>
        <taxon>Pseudomonadota</taxon>
        <taxon>Gammaproteobacteria</taxon>
        <taxon>Pseudomonadales</taxon>
        <taxon>Pseudomonadaceae</taxon>
        <taxon>Pseudomonas</taxon>
    </lineage>
</organism>
<dbReference type="Proteomes" id="UP001307839">
    <property type="component" value="Unassembled WGS sequence"/>
</dbReference>
<keyword evidence="2" id="KW-1185">Reference proteome</keyword>
<dbReference type="AlphaFoldDB" id="A0AB35WRA8"/>
<sequence>MNKLSFIPLPFPEESPTSMLRRFALRHGCEYPADLHNLTSITNLEKLTNSSESPLALWIANRAGNYREQFLEGFYKPVGRLAENMPYRVFGTLVPHTMIRFAGSAFCSACRKEGHDRFVKDFRPALFCPYHRRRYLFRCPSCSRKLRWINPILDKCTCGHILECSDCSEQDCVPEQHLRTMVLEKQDNAFETLKRTLTILRYDKTLPPDNIENRKIFRVALAIIRADRAGIQDYLQDLQSLYPEMPSAAIGAKLAGIKTPEVIEARNQYLNWTLAEPIERSTELIARSKFSLYKSQIRDTVAIRSINLTKIAAENCAAWIDFPNPKKIPPTIFLPLVQKCSEWKLNARKDLTNPTDFVSIEEASCMVMVKPYFIKKLVDNGDLCPLRKPNQKLKIRRTEVEDFIQSFESINSIATRLGVPRNKVRRILDEYSLTPIQVARSSRPTIYQRKDVDTLLELLRDSKSGYTFKRLTGRKIITRKLTAYCTFAEAARTLQISVLILRHYAQSGLFPTYKHPTKSHSMLSREDIDSFHQKYVLPTELGQIIGVGAPVAARTLKDLGHTTVLSGSTHDFKIMCRTPMFLRSDIDALYMKRNSTGADYLTIREAGSELRLSDKTVIYLISSGILAIDSDSQTLPWASKSKVYKFFDSYANGVQTAKLCNIPVRNIQRSLLKFKIKPLCGPLINGCPEVIYRIADIINHAGKVPSFQVTPKCSIEDFRAITILTNRYDITRSNFTRTFIQSGLIKTLQIGKELFLTSKDFILVEDILKNNLTLPMTDRQLKTHRYAHVLLKDGRLSQPKNLPSELDSCTFVTRESLNKFLKTRPHRPD</sequence>
<evidence type="ECO:0000313" key="2">
    <source>
        <dbReference type="Proteomes" id="UP001307839"/>
    </source>
</evidence>
<gene>
    <name evidence="1" type="ORF">V0R53_11285</name>
</gene>
<name>A0AB35WRA8_9PSED</name>
<evidence type="ECO:0008006" key="3">
    <source>
        <dbReference type="Google" id="ProtNLM"/>
    </source>
</evidence>
<comment type="caution">
    <text evidence="1">The sequence shown here is derived from an EMBL/GenBank/DDBJ whole genome shotgun (WGS) entry which is preliminary data.</text>
</comment>
<dbReference type="EMBL" id="JAZDQP010000007">
    <property type="protein sequence ID" value="MEE1866977.1"/>
    <property type="molecule type" value="Genomic_DNA"/>
</dbReference>
<evidence type="ECO:0000313" key="1">
    <source>
        <dbReference type="EMBL" id="MEE1866977.1"/>
    </source>
</evidence>
<proteinExistence type="predicted"/>